<dbReference type="SUPFAM" id="SSF53613">
    <property type="entry name" value="Ribokinase-like"/>
    <property type="match status" value="1"/>
</dbReference>
<dbReference type="PANTHER" id="PTHR43085">
    <property type="entry name" value="HEXOKINASE FAMILY MEMBER"/>
    <property type="match status" value="1"/>
</dbReference>
<name>A0A2V3UEZ1_9HYPH</name>
<dbReference type="Gene3D" id="3.40.1190.20">
    <property type="match status" value="1"/>
</dbReference>
<evidence type="ECO:0000256" key="4">
    <source>
        <dbReference type="ARBA" id="ARBA00022777"/>
    </source>
</evidence>
<dbReference type="InterPro" id="IPR011611">
    <property type="entry name" value="PfkB_dom"/>
</dbReference>
<dbReference type="InterPro" id="IPR029056">
    <property type="entry name" value="Ribokinase-like"/>
</dbReference>
<dbReference type="AlphaFoldDB" id="A0A2V3UEZ1"/>
<proteinExistence type="inferred from homology"/>
<keyword evidence="9" id="KW-1185">Reference proteome</keyword>
<dbReference type="CDD" id="cd01167">
    <property type="entry name" value="bac_FRK"/>
    <property type="match status" value="1"/>
</dbReference>
<accession>A0A2V3UEZ1</accession>
<keyword evidence="2" id="KW-0808">Transferase</keyword>
<feature type="domain" description="Carbohydrate kinase PfkB" evidence="7">
    <location>
        <begin position="6"/>
        <end position="306"/>
    </location>
</feature>
<dbReference type="InterPro" id="IPR002173">
    <property type="entry name" value="Carboh/pur_kinase_PfkB_CS"/>
</dbReference>
<dbReference type="PANTHER" id="PTHR43085:SF1">
    <property type="entry name" value="PSEUDOURIDINE KINASE-RELATED"/>
    <property type="match status" value="1"/>
</dbReference>
<dbReference type="GO" id="GO:0016301">
    <property type="term" value="F:kinase activity"/>
    <property type="evidence" value="ECO:0007669"/>
    <property type="project" value="UniProtKB-KW"/>
</dbReference>
<protein>
    <submittedName>
        <fullName evidence="8">Fructokinase</fullName>
    </submittedName>
</protein>
<feature type="region of interest" description="Disordered" evidence="6">
    <location>
        <begin position="317"/>
        <end position="338"/>
    </location>
</feature>
<keyword evidence="3" id="KW-0547">Nucleotide-binding</keyword>
<dbReference type="GO" id="GO:0005524">
    <property type="term" value="F:ATP binding"/>
    <property type="evidence" value="ECO:0007669"/>
    <property type="project" value="UniProtKB-KW"/>
</dbReference>
<evidence type="ECO:0000256" key="5">
    <source>
        <dbReference type="ARBA" id="ARBA00022840"/>
    </source>
</evidence>
<comment type="caution">
    <text evidence="8">The sequence shown here is derived from an EMBL/GenBank/DDBJ whole genome shotgun (WGS) entry which is preliminary data.</text>
</comment>
<evidence type="ECO:0000256" key="2">
    <source>
        <dbReference type="ARBA" id="ARBA00022679"/>
    </source>
</evidence>
<reference evidence="8 9" key="1">
    <citation type="submission" date="2018-05" db="EMBL/GenBank/DDBJ databases">
        <title>Genomic Encyclopedia of Type Strains, Phase IV (KMG-IV): sequencing the most valuable type-strain genomes for metagenomic binning, comparative biology and taxonomic classification.</title>
        <authorList>
            <person name="Goeker M."/>
        </authorList>
    </citation>
    <scope>NUCLEOTIDE SEQUENCE [LARGE SCALE GENOMIC DNA]</scope>
    <source>
        <strain evidence="8 9">DSM 6462</strain>
    </source>
</reference>
<evidence type="ECO:0000256" key="1">
    <source>
        <dbReference type="ARBA" id="ARBA00010688"/>
    </source>
</evidence>
<dbReference type="Pfam" id="PF00294">
    <property type="entry name" value="PfkB"/>
    <property type="match status" value="1"/>
</dbReference>
<evidence type="ECO:0000256" key="6">
    <source>
        <dbReference type="SAM" id="MobiDB-lite"/>
    </source>
</evidence>
<organism evidence="8 9">
    <name type="scientific">Chelatococcus asaccharovorans</name>
    <dbReference type="NCBI Taxonomy" id="28210"/>
    <lineage>
        <taxon>Bacteria</taxon>
        <taxon>Pseudomonadati</taxon>
        <taxon>Pseudomonadota</taxon>
        <taxon>Alphaproteobacteria</taxon>
        <taxon>Hyphomicrobiales</taxon>
        <taxon>Chelatococcaceae</taxon>
        <taxon>Chelatococcus</taxon>
    </lineage>
</organism>
<keyword evidence="4 8" id="KW-0418">Kinase</keyword>
<dbReference type="Proteomes" id="UP000248021">
    <property type="component" value="Unassembled WGS sequence"/>
</dbReference>
<evidence type="ECO:0000259" key="7">
    <source>
        <dbReference type="Pfam" id="PF00294"/>
    </source>
</evidence>
<comment type="similarity">
    <text evidence="1">Belongs to the carbohydrate kinase PfkB family.</text>
</comment>
<dbReference type="RefSeq" id="WP_110373590.1">
    <property type="nucleotide sequence ID" value="NZ_JAHBRY010000002.1"/>
</dbReference>
<dbReference type="OrthoDB" id="9795789at2"/>
<evidence type="ECO:0000256" key="3">
    <source>
        <dbReference type="ARBA" id="ARBA00022741"/>
    </source>
</evidence>
<evidence type="ECO:0000313" key="8">
    <source>
        <dbReference type="EMBL" id="PXW63448.1"/>
    </source>
</evidence>
<evidence type="ECO:0000313" key="9">
    <source>
        <dbReference type="Proteomes" id="UP000248021"/>
    </source>
</evidence>
<dbReference type="PROSITE" id="PS00584">
    <property type="entry name" value="PFKB_KINASES_2"/>
    <property type="match status" value="1"/>
</dbReference>
<dbReference type="InterPro" id="IPR050306">
    <property type="entry name" value="PfkB_Carbo_kinase"/>
</dbReference>
<keyword evidence="5" id="KW-0067">ATP-binding</keyword>
<dbReference type="EMBL" id="QJJK01000002">
    <property type="protein sequence ID" value="PXW63448.1"/>
    <property type="molecule type" value="Genomic_DNA"/>
</dbReference>
<sequence length="338" mass="35467">MILVCGEALVDLFVSVDPVNDVATEALLGGSPFNVAVGLSRLGARAAFFGGISTDPFGQAIGRKLAREGVALSFAKKSERLSTISVVATDANGQPSYAFHGEGKADRDITQADLPGPEHEFEAITVGSYTLAVPPVADALLTLVQREAGRATISLDPNVRPTVTPDIKAWRSQFEAFLPYADIIKASEEDLCTGYGTACVPEDLIAGWLLRGPRLVVLTRGVHGASAFLRGQPEIRVDALPVKVADTVGAGDSFHAALLASLSKIGRLARPRFMELEVADLRKAMNFAIAASSITCSRKGADLPTESDILAVMQPRFASGGAVRPDDPGTAGPEGSSR</sequence>
<gene>
    <name evidence="8" type="ORF">C7450_102364</name>
</gene>